<evidence type="ECO:0000313" key="4">
    <source>
        <dbReference type="Proteomes" id="UP000273105"/>
    </source>
</evidence>
<dbReference type="AlphaFoldDB" id="A0A498CU51"/>
<comment type="caution">
    <text evidence="1">The sequence shown here is derived from an EMBL/GenBank/DDBJ whole genome shotgun (WGS) entry which is preliminary data.</text>
</comment>
<dbReference type="Proteomes" id="UP000267166">
    <property type="component" value="Unassembled WGS sequence"/>
</dbReference>
<proteinExistence type="predicted"/>
<sequence>MVAFDVNASEKFRLIEMMVPEAIPLSQLLLLAIFNETPYKSEYEIAQYMPSDELRRIKYKQLTQKN</sequence>
<protein>
    <submittedName>
        <fullName evidence="1">Uncharacterized protein</fullName>
    </submittedName>
</protein>
<dbReference type="Proteomes" id="UP000273105">
    <property type="component" value="Unassembled WGS sequence"/>
</dbReference>
<evidence type="ECO:0000313" key="3">
    <source>
        <dbReference type="Proteomes" id="UP000267166"/>
    </source>
</evidence>
<keyword evidence="4" id="KW-1185">Reference proteome</keyword>
<gene>
    <name evidence="2" type="ORF">D9K79_13830</name>
    <name evidence="1" type="ORF">D9K80_13075</name>
</gene>
<name>A0A498CU51_9GAMM</name>
<dbReference type="EMBL" id="RCHD01000033">
    <property type="protein sequence ID" value="RLL33247.1"/>
    <property type="molecule type" value="Genomic_DNA"/>
</dbReference>
<evidence type="ECO:0000313" key="2">
    <source>
        <dbReference type="EMBL" id="RLL40541.1"/>
    </source>
</evidence>
<accession>A0A498CU51</accession>
<organism evidence="1 3">
    <name type="scientific">Acinetobacter cumulans</name>
    <dbReference type="NCBI Taxonomy" id="2136182"/>
    <lineage>
        <taxon>Bacteria</taxon>
        <taxon>Pseudomonadati</taxon>
        <taxon>Pseudomonadota</taxon>
        <taxon>Gammaproteobacteria</taxon>
        <taxon>Moraxellales</taxon>
        <taxon>Moraxellaceae</taxon>
        <taxon>Acinetobacter</taxon>
    </lineage>
</organism>
<dbReference type="EMBL" id="RCHE01000039">
    <property type="protein sequence ID" value="RLL40541.1"/>
    <property type="molecule type" value="Genomic_DNA"/>
</dbReference>
<reference evidence="3 4" key="1">
    <citation type="submission" date="2018-09" db="EMBL/GenBank/DDBJ databases">
        <title>The draft genome of Acinetobacter sp. strains.</title>
        <authorList>
            <person name="Qin J."/>
            <person name="Feng Y."/>
            <person name="Zong Z."/>
        </authorList>
    </citation>
    <scope>NUCLEOTIDE SEQUENCE [LARGE SCALE GENOMIC DNA]</scope>
    <source>
        <strain evidence="2 4">WCHAc060001</strain>
        <strain evidence="1 3">WCHAc060003</strain>
    </source>
</reference>
<evidence type="ECO:0000313" key="1">
    <source>
        <dbReference type="EMBL" id="RLL33247.1"/>
    </source>
</evidence>